<proteinExistence type="predicted"/>
<reference evidence="1 2" key="1">
    <citation type="journal article" date="2006" name="Science">
        <title>The genome of black cottonwood, Populus trichocarpa (Torr. &amp; Gray).</title>
        <authorList>
            <person name="Tuskan G.A."/>
            <person name="Difazio S."/>
            <person name="Jansson S."/>
            <person name="Bohlmann J."/>
            <person name="Grigoriev I."/>
            <person name="Hellsten U."/>
            <person name="Putnam N."/>
            <person name="Ralph S."/>
            <person name="Rombauts S."/>
            <person name="Salamov A."/>
            <person name="Schein J."/>
            <person name="Sterck L."/>
            <person name="Aerts A."/>
            <person name="Bhalerao R.R."/>
            <person name="Bhalerao R.P."/>
            <person name="Blaudez D."/>
            <person name="Boerjan W."/>
            <person name="Brun A."/>
            <person name="Brunner A."/>
            <person name="Busov V."/>
            <person name="Campbell M."/>
            <person name="Carlson J."/>
            <person name="Chalot M."/>
            <person name="Chapman J."/>
            <person name="Chen G.L."/>
            <person name="Cooper D."/>
            <person name="Coutinho P.M."/>
            <person name="Couturier J."/>
            <person name="Covert S."/>
            <person name="Cronk Q."/>
            <person name="Cunningham R."/>
            <person name="Davis J."/>
            <person name="Degroeve S."/>
            <person name="Dejardin A."/>
            <person name="Depamphilis C."/>
            <person name="Detter J."/>
            <person name="Dirks B."/>
            <person name="Dubchak I."/>
            <person name="Duplessis S."/>
            <person name="Ehlting J."/>
            <person name="Ellis B."/>
            <person name="Gendler K."/>
            <person name="Goodstein D."/>
            <person name="Gribskov M."/>
            <person name="Grimwood J."/>
            <person name="Groover A."/>
            <person name="Gunter L."/>
            <person name="Hamberger B."/>
            <person name="Heinze B."/>
            <person name="Helariutta Y."/>
            <person name="Henrissat B."/>
            <person name="Holligan D."/>
            <person name="Holt R."/>
            <person name="Huang W."/>
            <person name="Islam-Faridi N."/>
            <person name="Jones S."/>
            <person name="Jones-Rhoades M."/>
            <person name="Jorgensen R."/>
            <person name="Joshi C."/>
            <person name="Kangasjarvi J."/>
            <person name="Karlsson J."/>
            <person name="Kelleher C."/>
            <person name="Kirkpatrick R."/>
            <person name="Kirst M."/>
            <person name="Kohler A."/>
            <person name="Kalluri U."/>
            <person name="Larimer F."/>
            <person name="Leebens-Mack J."/>
            <person name="Leple J.C."/>
            <person name="Locascio P."/>
            <person name="Lou Y."/>
            <person name="Lucas S."/>
            <person name="Martin F."/>
            <person name="Montanini B."/>
            <person name="Napoli C."/>
            <person name="Nelson D.R."/>
            <person name="Nelson C."/>
            <person name="Nieminen K."/>
            <person name="Nilsson O."/>
            <person name="Pereda V."/>
            <person name="Peter G."/>
            <person name="Philippe R."/>
            <person name="Pilate G."/>
            <person name="Poliakov A."/>
            <person name="Razumovskaya J."/>
            <person name="Richardson P."/>
            <person name="Rinaldi C."/>
            <person name="Ritland K."/>
            <person name="Rouze P."/>
            <person name="Ryaboy D."/>
            <person name="Schmutz J."/>
            <person name="Schrader J."/>
            <person name="Segerman B."/>
            <person name="Shin H."/>
            <person name="Siddiqui A."/>
            <person name="Sterky F."/>
            <person name="Terry A."/>
            <person name="Tsai C.J."/>
            <person name="Uberbacher E."/>
            <person name="Unneberg P."/>
            <person name="Vahala J."/>
            <person name="Wall K."/>
            <person name="Wessler S."/>
            <person name="Yang G."/>
            <person name="Yin T."/>
            <person name="Douglas C."/>
            <person name="Marra M."/>
            <person name="Sandberg G."/>
            <person name="Van de Peer Y."/>
            <person name="Rokhsar D."/>
        </authorList>
    </citation>
    <scope>NUCLEOTIDE SEQUENCE [LARGE SCALE GENOMIC DNA]</scope>
    <source>
        <strain evidence="2">cv. Nisqually</strain>
    </source>
</reference>
<gene>
    <name evidence="1" type="ORF">POPTR_013G150000</name>
</gene>
<evidence type="ECO:0000313" key="2">
    <source>
        <dbReference type="Proteomes" id="UP000006729"/>
    </source>
</evidence>
<dbReference type="Proteomes" id="UP000006729">
    <property type="component" value="Chromosome 13"/>
</dbReference>
<organism evidence="1 2">
    <name type="scientific">Populus trichocarpa</name>
    <name type="common">Western balsam poplar</name>
    <name type="synonym">Populus balsamifera subsp. trichocarpa</name>
    <dbReference type="NCBI Taxonomy" id="3694"/>
    <lineage>
        <taxon>Eukaryota</taxon>
        <taxon>Viridiplantae</taxon>
        <taxon>Streptophyta</taxon>
        <taxon>Embryophyta</taxon>
        <taxon>Tracheophyta</taxon>
        <taxon>Spermatophyta</taxon>
        <taxon>Magnoliopsida</taxon>
        <taxon>eudicotyledons</taxon>
        <taxon>Gunneridae</taxon>
        <taxon>Pentapetalae</taxon>
        <taxon>rosids</taxon>
        <taxon>fabids</taxon>
        <taxon>Malpighiales</taxon>
        <taxon>Salicaceae</taxon>
        <taxon>Saliceae</taxon>
        <taxon>Populus</taxon>
    </lineage>
</organism>
<dbReference type="EMBL" id="CM009302">
    <property type="protein sequence ID" value="PNT08423.1"/>
    <property type="molecule type" value="Genomic_DNA"/>
</dbReference>
<evidence type="ECO:0000313" key="1">
    <source>
        <dbReference type="EMBL" id="PNT08423.1"/>
    </source>
</evidence>
<accession>A0A2K1Y5W3</accession>
<dbReference type="AlphaFoldDB" id="A0A2K1Y5W3"/>
<dbReference type="InParanoid" id="A0A2K1Y5W3"/>
<protein>
    <submittedName>
        <fullName evidence="1">Uncharacterized protein</fullName>
    </submittedName>
</protein>
<sequence length="83" mass="9501">MFKDEATFFEAEPQPFTSRYVSSALTCQRRKDGKDAKDVKSKKDGKGKMKGKMTIMGEGLHYLQLSCRYCFHLLKMTIGYSCC</sequence>
<name>A0A2K1Y5W3_POPTR</name>
<keyword evidence="2" id="KW-1185">Reference proteome</keyword>